<keyword evidence="2" id="KW-0203">Cytokinin biosynthesis</keyword>
<evidence type="ECO:0000256" key="1">
    <source>
        <dbReference type="ARBA" id="ARBA00006763"/>
    </source>
</evidence>
<sequence>MQAITIFCGSRPGRDEVYSQAAYALGQEAAKAGLRVIYGGGSSGLMGAVAEGALAEGGKVTGVIPYSLKEKELAHDRLTELITVHTMHERKAQMYDQGDAFIALPGGIGTLEEFMEILTWHAIGAHAKPCGILNTNGYYDPMYDLLRHMTEEAFVTKETADRILLEDEPAKLIQQLQHQEGEPYV</sequence>
<protein>
    <recommendedName>
        <fullName evidence="2">Cytokinin riboside 5'-monophosphate phosphoribohydrolase</fullName>
        <ecNumber evidence="2">3.2.2.n1</ecNumber>
    </recommendedName>
</protein>
<dbReference type="SUPFAM" id="SSF102405">
    <property type="entry name" value="MCP/YpsA-like"/>
    <property type="match status" value="1"/>
</dbReference>
<reference evidence="3 4" key="1">
    <citation type="submission" date="2018-03" db="EMBL/GenBank/DDBJ databases">
        <title>Genomic Encyclopedia of Type Strains, Phase III (KMG-III): the genomes of soil and plant-associated and newly described type strains.</title>
        <authorList>
            <person name="Whitman W."/>
        </authorList>
    </citation>
    <scope>NUCLEOTIDE SEQUENCE [LARGE SCALE GENOMIC DNA]</scope>
    <source>
        <strain evidence="3 4">CGMCC 1.07653</strain>
    </source>
</reference>
<dbReference type="GO" id="GO:0005829">
    <property type="term" value="C:cytosol"/>
    <property type="evidence" value="ECO:0007669"/>
    <property type="project" value="TreeGrafter"/>
</dbReference>
<dbReference type="AlphaFoldDB" id="A0A2P8HG45"/>
<dbReference type="PANTHER" id="PTHR31223">
    <property type="entry name" value="LOG FAMILY PROTEIN YJL055W"/>
    <property type="match status" value="1"/>
</dbReference>
<keyword evidence="2" id="KW-0378">Hydrolase</keyword>
<dbReference type="Proteomes" id="UP000242310">
    <property type="component" value="Unassembled WGS sequence"/>
</dbReference>
<dbReference type="EC" id="3.2.2.n1" evidence="2"/>
<gene>
    <name evidence="3" type="ORF">B0H94_107194</name>
</gene>
<evidence type="ECO:0000256" key="2">
    <source>
        <dbReference type="RuleBase" id="RU363015"/>
    </source>
</evidence>
<dbReference type="NCBIfam" id="TIGR00730">
    <property type="entry name" value="Rossman fold protein, TIGR00730 family"/>
    <property type="match status" value="1"/>
</dbReference>
<dbReference type="PANTHER" id="PTHR31223:SF70">
    <property type="entry name" value="LOG FAMILY PROTEIN YJL055W"/>
    <property type="match status" value="1"/>
</dbReference>
<dbReference type="GO" id="GO:0009691">
    <property type="term" value="P:cytokinin biosynthetic process"/>
    <property type="evidence" value="ECO:0007669"/>
    <property type="project" value="UniProtKB-UniRule"/>
</dbReference>
<dbReference type="Pfam" id="PF03641">
    <property type="entry name" value="Lysine_decarbox"/>
    <property type="match status" value="1"/>
</dbReference>
<comment type="caution">
    <text evidence="3">The sequence shown here is derived from an EMBL/GenBank/DDBJ whole genome shotgun (WGS) entry which is preliminary data.</text>
</comment>
<dbReference type="InterPro" id="IPR005269">
    <property type="entry name" value="LOG"/>
</dbReference>
<dbReference type="OrthoDB" id="9801098at2"/>
<dbReference type="InterPro" id="IPR031100">
    <property type="entry name" value="LOG_fam"/>
</dbReference>
<name>A0A2P8HG45_9BACI</name>
<dbReference type="EMBL" id="PYAV01000007">
    <property type="protein sequence ID" value="PSL45189.1"/>
    <property type="molecule type" value="Genomic_DNA"/>
</dbReference>
<proteinExistence type="inferred from homology"/>
<evidence type="ECO:0000313" key="3">
    <source>
        <dbReference type="EMBL" id="PSL45189.1"/>
    </source>
</evidence>
<comment type="similarity">
    <text evidence="1 2">Belongs to the LOG family.</text>
</comment>
<keyword evidence="4" id="KW-1185">Reference proteome</keyword>
<dbReference type="GO" id="GO:0016799">
    <property type="term" value="F:hydrolase activity, hydrolyzing N-glycosyl compounds"/>
    <property type="evidence" value="ECO:0007669"/>
    <property type="project" value="TreeGrafter"/>
</dbReference>
<dbReference type="Gene3D" id="3.40.50.450">
    <property type="match status" value="1"/>
</dbReference>
<organism evidence="3 4">
    <name type="scientific">Salsuginibacillus halophilus</name>
    <dbReference type="NCBI Taxonomy" id="517424"/>
    <lineage>
        <taxon>Bacteria</taxon>
        <taxon>Bacillati</taxon>
        <taxon>Bacillota</taxon>
        <taxon>Bacilli</taxon>
        <taxon>Bacillales</taxon>
        <taxon>Bacillaceae</taxon>
        <taxon>Salsuginibacillus</taxon>
    </lineage>
</organism>
<evidence type="ECO:0000313" key="4">
    <source>
        <dbReference type="Proteomes" id="UP000242310"/>
    </source>
</evidence>
<accession>A0A2P8HG45</accession>